<dbReference type="EMBL" id="LANI01000002">
    <property type="protein sequence ID" value="KKJ78105.1"/>
    <property type="molecule type" value="Genomic_DNA"/>
</dbReference>
<accession>A0A0M2RDM3</accession>
<evidence type="ECO:0000259" key="1">
    <source>
        <dbReference type="Pfam" id="PF18602"/>
    </source>
</evidence>
<comment type="caution">
    <text evidence="2">The sequence shown here is derived from an EMBL/GenBank/DDBJ whole genome shotgun (WGS) entry which is preliminary data.</text>
</comment>
<dbReference type="InterPro" id="IPR041238">
    <property type="entry name" value="Rap1a"/>
</dbReference>
<dbReference type="Proteomes" id="UP000034491">
    <property type="component" value="Unassembled WGS sequence"/>
</dbReference>
<dbReference type="OrthoDB" id="9834618at2"/>
<sequence>MNLIISVITASGILLSGTTFGTIDNKTPFPRPNTGGALYAQCSPPAETPKAEYGGLYCGGYIMAIHDSLKERVDFCTYGDPTSYFVDQVMDYLKAHLEEWSQSAPPLIRKVLIMENDC</sequence>
<organism evidence="2 3">
    <name type="scientific">Kiloniella litopenaei</name>
    <dbReference type="NCBI Taxonomy" id="1549748"/>
    <lineage>
        <taxon>Bacteria</taxon>
        <taxon>Pseudomonadati</taxon>
        <taxon>Pseudomonadota</taxon>
        <taxon>Alphaproteobacteria</taxon>
        <taxon>Rhodospirillales</taxon>
        <taxon>Kiloniellaceae</taxon>
        <taxon>Kiloniella</taxon>
    </lineage>
</organism>
<reference evidence="2 3" key="1">
    <citation type="submission" date="2015-03" db="EMBL/GenBank/DDBJ databases">
        <title>Genome sequence of Kiloniella sp. P1-1, isolated from the gut microflora of Pacific white shrimp, Penaeus vannamei.</title>
        <authorList>
            <person name="Shao Z."/>
            <person name="Wang L."/>
            <person name="Li X."/>
        </authorList>
    </citation>
    <scope>NUCLEOTIDE SEQUENCE [LARGE SCALE GENOMIC DNA]</scope>
    <source>
        <strain evidence="2 3">P1-1</strain>
    </source>
</reference>
<keyword evidence="3" id="KW-1185">Reference proteome</keyword>
<dbReference type="AlphaFoldDB" id="A0A0M2RDM3"/>
<protein>
    <recommendedName>
        <fullName evidence="1">Rap1a immunity protein domain-containing protein</fullName>
    </recommendedName>
</protein>
<proteinExistence type="predicted"/>
<gene>
    <name evidence="2" type="ORF">WH95_01760</name>
</gene>
<feature type="domain" description="Rap1a immunity protein" evidence="1">
    <location>
        <begin position="34"/>
        <end position="118"/>
    </location>
</feature>
<dbReference type="RefSeq" id="WP_046502245.1">
    <property type="nucleotide sequence ID" value="NZ_LANI01000002.1"/>
</dbReference>
<name>A0A0M2RDM3_9PROT</name>
<evidence type="ECO:0000313" key="2">
    <source>
        <dbReference type="EMBL" id="KKJ78105.1"/>
    </source>
</evidence>
<evidence type="ECO:0000313" key="3">
    <source>
        <dbReference type="Proteomes" id="UP000034491"/>
    </source>
</evidence>
<dbReference type="Pfam" id="PF18602">
    <property type="entry name" value="Rap1a"/>
    <property type="match status" value="1"/>
</dbReference>